<protein>
    <submittedName>
        <fullName evidence="1">Uncharacterized protein</fullName>
    </submittedName>
</protein>
<dbReference type="AlphaFoldDB" id="A0A7W7VZD3"/>
<proteinExistence type="predicted"/>
<name>A0A7W7VZD3_KITKI</name>
<dbReference type="EMBL" id="JACHJV010000002">
    <property type="protein sequence ID" value="MBB4927988.1"/>
    <property type="molecule type" value="Genomic_DNA"/>
</dbReference>
<evidence type="ECO:0000313" key="1">
    <source>
        <dbReference type="EMBL" id="MBB4927988.1"/>
    </source>
</evidence>
<reference evidence="1 2" key="1">
    <citation type="submission" date="2020-08" db="EMBL/GenBank/DDBJ databases">
        <title>Sequencing the genomes of 1000 actinobacteria strains.</title>
        <authorList>
            <person name="Klenk H.-P."/>
        </authorList>
    </citation>
    <scope>NUCLEOTIDE SEQUENCE [LARGE SCALE GENOMIC DNA]</scope>
    <source>
        <strain evidence="1 2">DSM 41654</strain>
    </source>
</reference>
<gene>
    <name evidence="1" type="ORF">FHR34_007083</name>
</gene>
<dbReference type="RefSeq" id="WP_184944842.1">
    <property type="nucleotide sequence ID" value="NZ_JACHJV010000002.1"/>
</dbReference>
<keyword evidence="2" id="KW-1185">Reference proteome</keyword>
<organism evidence="1 2">
    <name type="scientific">Kitasatospora kifunensis</name>
    <name type="common">Streptomyces kifunensis</name>
    <dbReference type="NCBI Taxonomy" id="58351"/>
    <lineage>
        <taxon>Bacteria</taxon>
        <taxon>Bacillati</taxon>
        <taxon>Actinomycetota</taxon>
        <taxon>Actinomycetes</taxon>
        <taxon>Kitasatosporales</taxon>
        <taxon>Streptomycetaceae</taxon>
        <taxon>Kitasatospora</taxon>
    </lineage>
</organism>
<comment type="caution">
    <text evidence="1">The sequence shown here is derived from an EMBL/GenBank/DDBJ whole genome shotgun (WGS) entry which is preliminary data.</text>
</comment>
<accession>A0A7W7VZD3</accession>
<dbReference type="Proteomes" id="UP000540506">
    <property type="component" value="Unassembled WGS sequence"/>
</dbReference>
<sequence length="91" mass="9580">MSVFTPEVAGLLRGAKLAARLDEALRDHALVLPGLRGDHELDGNTQVCLGSCSGKDAERLVAVLVYARLKLTEDRERASRDAAAGAVPAAI</sequence>
<evidence type="ECO:0000313" key="2">
    <source>
        <dbReference type="Proteomes" id="UP000540506"/>
    </source>
</evidence>